<protein>
    <submittedName>
        <fullName evidence="3">Saccharopine dehydrogenase</fullName>
    </submittedName>
</protein>
<dbReference type="InterPro" id="IPR032095">
    <property type="entry name" value="Sacchrp_dh-like_C"/>
</dbReference>
<dbReference type="Proteomes" id="UP000425960">
    <property type="component" value="Chromosome"/>
</dbReference>
<evidence type="ECO:0000313" key="4">
    <source>
        <dbReference type="Proteomes" id="UP000425960"/>
    </source>
</evidence>
<evidence type="ECO:0000313" key="3">
    <source>
        <dbReference type="EMBL" id="BBO83802.1"/>
    </source>
</evidence>
<feature type="domain" description="Saccharopine dehydrogenase NADP binding" evidence="1">
    <location>
        <begin position="3"/>
        <end position="127"/>
    </location>
</feature>
<evidence type="ECO:0000259" key="2">
    <source>
        <dbReference type="Pfam" id="PF16653"/>
    </source>
</evidence>
<gene>
    <name evidence="3" type="primary">lys1</name>
    <name evidence="3" type="ORF">DSCO28_43680</name>
</gene>
<name>A0A5K7ZUA5_9BACT</name>
<accession>A0A5K7ZUA5</accession>
<dbReference type="InterPro" id="IPR005097">
    <property type="entry name" value="Sacchrp_dh_NADP-bd"/>
</dbReference>
<dbReference type="AlphaFoldDB" id="A0A5K7ZUA5"/>
<dbReference type="PANTHER" id="PTHR43796">
    <property type="entry name" value="CARBOXYNORSPERMIDINE SYNTHASE"/>
    <property type="match status" value="1"/>
</dbReference>
<dbReference type="EMBL" id="AP021876">
    <property type="protein sequence ID" value="BBO83802.1"/>
    <property type="molecule type" value="Genomic_DNA"/>
</dbReference>
<organism evidence="3 4">
    <name type="scientific">Desulfosarcina ovata subsp. sediminis</name>
    <dbReference type="NCBI Taxonomy" id="885957"/>
    <lineage>
        <taxon>Bacteria</taxon>
        <taxon>Pseudomonadati</taxon>
        <taxon>Thermodesulfobacteriota</taxon>
        <taxon>Desulfobacteria</taxon>
        <taxon>Desulfobacterales</taxon>
        <taxon>Desulfosarcinaceae</taxon>
        <taxon>Desulfosarcina</taxon>
    </lineage>
</organism>
<dbReference type="RefSeq" id="WP_155323928.1">
    <property type="nucleotide sequence ID" value="NZ_AP021876.1"/>
</dbReference>
<proteinExistence type="predicted"/>
<dbReference type="Gene3D" id="3.40.50.720">
    <property type="entry name" value="NAD(P)-binding Rossmann-like Domain"/>
    <property type="match status" value="2"/>
</dbReference>
<dbReference type="SUPFAM" id="SSF51735">
    <property type="entry name" value="NAD(P)-binding Rossmann-fold domains"/>
    <property type="match status" value="1"/>
</dbReference>
<reference evidence="3 4" key="1">
    <citation type="submission" date="2019-11" db="EMBL/GenBank/DDBJ databases">
        <title>Comparative genomics of hydrocarbon-degrading Desulfosarcina strains.</title>
        <authorList>
            <person name="Watanabe M."/>
            <person name="Kojima H."/>
            <person name="Fukui M."/>
        </authorList>
    </citation>
    <scope>NUCLEOTIDE SEQUENCE [LARGE SCALE GENOMIC DNA]</scope>
    <source>
        <strain evidence="3 4">28bB2T</strain>
    </source>
</reference>
<dbReference type="KEGG" id="dov:DSCO28_43680"/>
<dbReference type="Pfam" id="PF03435">
    <property type="entry name" value="Sacchrp_dh_NADP"/>
    <property type="match status" value="1"/>
</dbReference>
<evidence type="ECO:0000259" key="1">
    <source>
        <dbReference type="Pfam" id="PF03435"/>
    </source>
</evidence>
<dbReference type="Pfam" id="PF16653">
    <property type="entry name" value="Sacchrp_dh_C"/>
    <property type="match status" value="1"/>
</dbReference>
<feature type="domain" description="Saccharopine dehydrogenase-like C-terminal" evidence="2">
    <location>
        <begin position="131"/>
        <end position="380"/>
    </location>
</feature>
<sequence>MQIGVVGAAGGMALTVLHDLAESTDVGKVVLVDLEVAKEKMECRAQDFGQGKFVIASCDVDNHEALRSAIKGCDAVANCTGHHRNLKVMEACLAERCHYTDMGGLFHFARKQMQLNSAFKERGLTAVLGMGTAPGMVNVMGRYAVDMLEEVHAFHIRDGIVNLSSANTPLAVPYSMDTILDEFIQPPYVFTDGDWVALQPFSLPESIDFPQPVGTQTVFATIHSEVATVPVSFRDKGLQEMSFKLALPKIFEDKLRFLTALGFGDDDLLKVGEQKVSPRQVLIEMVNALPKATGKPADHKALFVDVSGRKDNRDYFIRTEMMCHPYEPWNVGAGPFSVGFPVALTLRMLAGGLITQRGALPPEVCIPPKPFFKGLAERGLTVKVHVEYPALGS</sequence>
<dbReference type="Gene3D" id="3.30.360.10">
    <property type="entry name" value="Dihydrodipicolinate Reductase, domain 2"/>
    <property type="match status" value="1"/>
</dbReference>
<dbReference type="PANTHER" id="PTHR43796:SF2">
    <property type="entry name" value="CARBOXYNORSPERMIDINE SYNTHASE"/>
    <property type="match status" value="1"/>
</dbReference>
<dbReference type="InterPro" id="IPR036291">
    <property type="entry name" value="NAD(P)-bd_dom_sf"/>
</dbReference>